<gene>
    <name evidence="3" type="ORF">B4U79_04523</name>
</gene>
<feature type="transmembrane region" description="Helical" evidence="2">
    <location>
        <begin position="15"/>
        <end position="36"/>
    </location>
</feature>
<dbReference type="Gene3D" id="2.20.20.160">
    <property type="match status" value="1"/>
</dbReference>
<protein>
    <submittedName>
        <fullName evidence="3">Uncharacterized protein</fullName>
    </submittedName>
</protein>
<evidence type="ECO:0000256" key="2">
    <source>
        <dbReference type="SAM" id="Phobius"/>
    </source>
</evidence>
<keyword evidence="2" id="KW-1133">Transmembrane helix</keyword>
<keyword evidence="2" id="KW-0812">Transmembrane</keyword>
<sequence>LAVRFSISTSKADTMPIILAFVAQTWLLLISLLYVCDCHTLSALQRKQQASQQDSKEDASTAYKPPNFVDISSLSDNEQEPQSYSSKGRPHLPECATQQVCNAIFVRSNHTQQLCDCSRHYNWECSSEPNTDDGHTIELTRRYDKMIKLCEPMVTVRTCKTPTDWTLLAMQSERTGKAHYVVVCRCPEWATLEGPYTHNHPPYARIPGIRVYGMLCSQGNRLSKQKQTDGDNSEQPEFPWDHAYSIINSTEVTKLFSL</sequence>
<dbReference type="OrthoDB" id="6413868at2759"/>
<keyword evidence="2" id="KW-0472">Membrane</keyword>
<organism evidence="3 4">
    <name type="scientific">Dinothrombium tinctorium</name>
    <dbReference type="NCBI Taxonomy" id="1965070"/>
    <lineage>
        <taxon>Eukaryota</taxon>
        <taxon>Metazoa</taxon>
        <taxon>Ecdysozoa</taxon>
        <taxon>Arthropoda</taxon>
        <taxon>Chelicerata</taxon>
        <taxon>Arachnida</taxon>
        <taxon>Acari</taxon>
        <taxon>Acariformes</taxon>
        <taxon>Trombidiformes</taxon>
        <taxon>Prostigmata</taxon>
        <taxon>Anystina</taxon>
        <taxon>Parasitengona</taxon>
        <taxon>Trombidioidea</taxon>
        <taxon>Trombidiidae</taxon>
        <taxon>Dinothrombium</taxon>
    </lineage>
</organism>
<name>A0A443RGM9_9ACAR</name>
<feature type="non-terminal residue" evidence="3">
    <location>
        <position position="1"/>
    </location>
</feature>
<dbReference type="EMBL" id="NCKU01000721">
    <property type="protein sequence ID" value="RWS14436.1"/>
    <property type="molecule type" value="Genomic_DNA"/>
</dbReference>
<evidence type="ECO:0000313" key="3">
    <source>
        <dbReference type="EMBL" id="RWS14436.1"/>
    </source>
</evidence>
<evidence type="ECO:0000256" key="1">
    <source>
        <dbReference type="SAM" id="MobiDB-lite"/>
    </source>
</evidence>
<dbReference type="Proteomes" id="UP000285301">
    <property type="component" value="Unassembled WGS sequence"/>
</dbReference>
<evidence type="ECO:0000313" key="4">
    <source>
        <dbReference type="Proteomes" id="UP000285301"/>
    </source>
</evidence>
<keyword evidence="4" id="KW-1185">Reference proteome</keyword>
<dbReference type="AlphaFoldDB" id="A0A443RGM9"/>
<feature type="region of interest" description="Disordered" evidence="1">
    <location>
        <begin position="50"/>
        <end position="91"/>
    </location>
</feature>
<feature type="compositionally biased region" description="Polar residues" evidence="1">
    <location>
        <begin position="70"/>
        <end position="86"/>
    </location>
</feature>
<proteinExistence type="predicted"/>
<comment type="caution">
    <text evidence="3">The sequence shown here is derived from an EMBL/GenBank/DDBJ whole genome shotgun (WGS) entry which is preliminary data.</text>
</comment>
<accession>A0A443RGM9</accession>
<reference evidence="3 4" key="1">
    <citation type="journal article" date="2018" name="Gigascience">
        <title>Genomes of trombidid mites reveal novel predicted allergens and laterally-transferred genes associated with secondary metabolism.</title>
        <authorList>
            <person name="Dong X."/>
            <person name="Chaisiri K."/>
            <person name="Xia D."/>
            <person name="Armstrong S.D."/>
            <person name="Fang Y."/>
            <person name="Donnelly M.J."/>
            <person name="Kadowaki T."/>
            <person name="McGarry J.W."/>
            <person name="Darby A.C."/>
            <person name="Makepeace B.L."/>
        </authorList>
    </citation>
    <scope>NUCLEOTIDE SEQUENCE [LARGE SCALE GENOMIC DNA]</scope>
    <source>
        <strain evidence="3">UoL-WK</strain>
    </source>
</reference>